<dbReference type="GlyGen" id="A0A8V0YP80">
    <property type="glycosylation" value="1 site"/>
</dbReference>
<dbReference type="Proteomes" id="UP000000539">
    <property type="component" value="Chromosome W"/>
</dbReference>
<dbReference type="GeneTree" id="ENSGT01030000235299"/>
<dbReference type="InterPro" id="IPR050462">
    <property type="entry name" value="Retroviral_Gag-Pol_poly"/>
</dbReference>
<dbReference type="Pfam" id="PF02093">
    <property type="entry name" value="Gag_p30"/>
    <property type="match status" value="1"/>
</dbReference>
<reference evidence="3" key="1">
    <citation type="submission" date="2020-11" db="EMBL/GenBank/DDBJ databases">
        <title>Gallus gallus (Chicken) genome, bGalGal1, GRCg7b, maternal haplotype autosomes + Z &amp; W.</title>
        <authorList>
            <person name="Warren W."/>
            <person name="Formenti G."/>
            <person name="Fedrigo O."/>
            <person name="Haase B."/>
            <person name="Mountcastle J."/>
            <person name="Balacco J."/>
            <person name="Tracey A."/>
            <person name="Schneider V."/>
            <person name="Okimoto R."/>
            <person name="Cheng H."/>
            <person name="Hawken R."/>
            <person name="Howe K."/>
            <person name="Jarvis E.D."/>
        </authorList>
    </citation>
    <scope>NUCLEOTIDE SEQUENCE [LARGE SCALE GENOMIC DNA]</scope>
    <source>
        <strain evidence="3">Broiler</strain>
    </source>
</reference>
<evidence type="ECO:0000259" key="2">
    <source>
        <dbReference type="Pfam" id="PF02093"/>
    </source>
</evidence>
<dbReference type="Ensembl" id="ENSGALT00010030913.1">
    <property type="protein sequence ID" value="ENSGALP00010017952.1"/>
    <property type="gene ID" value="ENSGALG00010012884.1"/>
</dbReference>
<dbReference type="InterPro" id="IPR036875">
    <property type="entry name" value="Znf_CCHC_sf"/>
</dbReference>
<dbReference type="Ensembl" id="ENSGALT00010030911.1">
    <property type="protein sequence ID" value="ENSGALP00010017950.1"/>
    <property type="gene ID" value="ENSGALG00010012884.1"/>
</dbReference>
<dbReference type="GO" id="GO:0019068">
    <property type="term" value="P:virion assembly"/>
    <property type="evidence" value="ECO:0007669"/>
    <property type="project" value="InterPro"/>
</dbReference>
<dbReference type="SUPFAM" id="SSF47943">
    <property type="entry name" value="Retrovirus capsid protein, N-terminal core domain"/>
    <property type="match status" value="1"/>
</dbReference>
<dbReference type="PANTHER" id="PTHR33166">
    <property type="entry name" value="GAG_P30 DOMAIN-CONTAINING PROTEIN"/>
    <property type="match status" value="1"/>
</dbReference>
<keyword evidence="4" id="KW-1185">Reference proteome</keyword>
<proteinExistence type="predicted"/>
<organism evidence="3 4">
    <name type="scientific">Gallus gallus</name>
    <name type="common">Chicken</name>
    <dbReference type="NCBI Taxonomy" id="9031"/>
    <lineage>
        <taxon>Eukaryota</taxon>
        <taxon>Metazoa</taxon>
        <taxon>Chordata</taxon>
        <taxon>Craniata</taxon>
        <taxon>Vertebrata</taxon>
        <taxon>Euteleostomi</taxon>
        <taxon>Archelosauria</taxon>
        <taxon>Archosauria</taxon>
        <taxon>Dinosauria</taxon>
        <taxon>Saurischia</taxon>
        <taxon>Theropoda</taxon>
        <taxon>Coelurosauria</taxon>
        <taxon>Aves</taxon>
        <taxon>Neognathae</taxon>
        <taxon>Galloanserae</taxon>
        <taxon>Galliformes</taxon>
        <taxon>Phasianidae</taxon>
        <taxon>Phasianinae</taxon>
        <taxon>Gallus</taxon>
    </lineage>
</organism>
<dbReference type="GO" id="GO:0003676">
    <property type="term" value="F:nucleic acid binding"/>
    <property type="evidence" value="ECO:0007669"/>
    <property type="project" value="InterPro"/>
</dbReference>
<dbReference type="Gene3D" id="1.10.375.10">
    <property type="entry name" value="Human Immunodeficiency Virus Type 1 Capsid Protein"/>
    <property type="match status" value="1"/>
</dbReference>
<protein>
    <recommendedName>
        <fullName evidence="2">Core shell protein Gag P30 domain-containing protein</fullName>
    </recommendedName>
</protein>
<name>A0A8V0YP80_CHICK</name>
<sequence length="411" mass="46856">MGVLHDPFVLTLEKEWREKGENKVKHCCLSYSIGQQCIKTSKIRESEELLEHYQPPGETPTPPDGMQVPLRTQDGAQAPPEAQEPPEAQAPSEVQVSSGAQAPPDSPIASQTWSQQPLIIAPLREAVGPKGGPVLIKVPFSSFDLETWKSVSKDYWNDPLGVARHFQFLIRQHEPDWSDIQLLLDQVTETEKQLILKTAQTLDEDSIRGRNEDVKDHFPLQNPYWDPNTRAGRECLEMYREWVVKGMERAIPKTINWSNLFAVRQGLKESSSEFLDKLRDAMRKRTSLNPGSEEGIQQLVSLFIGQSVGDIRRKLQKLKAPAAQNLESLLEEAWRVFSNRHEVEKRREKKMLIAVLQETKRSEQNKAQKPLQKDQCAICRKRGHWKNECPLRKQKGKGGAWAKVQAPVEED</sequence>
<evidence type="ECO:0000256" key="1">
    <source>
        <dbReference type="SAM" id="MobiDB-lite"/>
    </source>
</evidence>
<reference evidence="3" key="2">
    <citation type="submission" date="2025-05" db="UniProtKB">
        <authorList>
            <consortium name="Ensembl"/>
        </authorList>
    </citation>
    <scope>IDENTIFICATION</scope>
    <source>
        <strain evidence="3">broiler</strain>
    </source>
</reference>
<accession>A0A8V0YP80</accession>
<dbReference type="SUPFAM" id="SSF57756">
    <property type="entry name" value="Retrovirus zinc finger-like domains"/>
    <property type="match status" value="1"/>
</dbReference>
<dbReference type="InterPro" id="IPR003036">
    <property type="entry name" value="Gag_P30"/>
</dbReference>
<dbReference type="InterPro" id="IPR008919">
    <property type="entry name" value="Retrov_capsid_N"/>
</dbReference>
<feature type="domain" description="Core shell protein Gag P30" evidence="2">
    <location>
        <begin position="144"/>
        <end position="338"/>
    </location>
</feature>
<dbReference type="Gene3D" id="4.10.60.10">
    <property type="entry name" value="Zinc finger, CCHC-type"/>
    <property type="match status" value="1"/>
</dbReference>
<feature type="region of interest" description="Disordered" evidence="1">
    <location>
        <begin position="52"/>
        <end position="111"/>
    </location>
</feature>
<evidence type="ECO:0000313" key="4">
    <source>
        <dbReference type="Proteomes" id="UP000000539"/>
    </source>
</evidence>
<feature type="compositionally biased region" description="Low complexity" evidence="1">
    <location>
        <begin position="76"/>
        <end position="91"/>
    </location>
</feature>
<evidence type="ECO:0000313" key="3">
    <source>
        <dbReference type="Ensembl" id="ENSGALP00010017952.1"/>
    </source>
</evidence>
<dbReference type="GO" id="GO:0008270">
    <property type="term" value="F:zinc ion binding"/>
    <property type="evidence" value="ECO:0007669"/>
    <property type="project" value="InterPro"/>
</dbReference>
<dbReference type="AlphaFoldDB" id="A0A8V0YP80"/>